<dbReference type="Pfam" id="PF16220">
    <property type="entry name" value="DUF4880"/>
    <property type="match status" value="1"/>
</dbReference>
<proteinExistence type="predicted"/>
<feature type="domain" description="FecR N-terminal" evidence="2">
    <location>
        <begin position="16"/>
        <end position="56"/>
    </location>
</feature>
<dbReference type="InterPro" id="IPR012373">
    <property type="entry name" value="Ferrdict_sens_TM"/>
</dbReference>
<organism evidence="3 4">
    <name type="scientific">Candidatus Afipia apatlaquensis</name>
    <dbReference type="NCBI Taxonomy" id="2712852"/>
    <lineage>
        <taxon>Bacteria</taxon>
        <taxon>Pseudomonadati</taxon>
        <taxon>Pseudomonadota</taxon>
        <taxon>Alphaproteobacteria</taxon>
        <taxon>Hyphomicrobiales</taxon>
        <taxon>Nitrobacteraceae</taxon>
        <taxon>Afipia</taxon>
    </lineage>
</organism>
<dbReference type="Proteomes" id="UP000480266">
    <property type="component" value="Unassembled WGS sequence"/>
</dbReference>
<protein>
    <submittedName>
        <fullName evidence="3">DUF4880 domain-containing protein</fullName>
    </submittedName>
</protein>
<reference evidence="3" key="1">
    <citation type="submission" date="2020-02" db="EMBL/GenBank/DDBJ databases">
        <title>Draft genome sequence of Candidatus Afipia apatlaquensis IBT-C3, a potential strain for decolorization of textile dyes.</title>
        <authorList>
            <person name="Sanchez-Reyes A."/>
            <person name="Breton-Deval L."/>
            <person name="Mangelson H."/>
            <person name="Sanchez-Flores A."/>
        </authorList>
    </citation>
    <scope>NUCLEOTIDE SEQUENCE [LARGE SCALE GENOMIC DNA]</scope>
    <source>
        <strain evidence="3">IBT-C3</strain>
    </source>
</reference>
<dbReference type="Gene3D" id="2.60.120.1440">
    <property type="match status" value="1"/>
</dbReference>
<dbReference type="GO" id="GO:0016989">
    <property type="term" value="F:sigma factor antagonist activity"/>
    <property type="evidence" value="ECO:0007669"/>
    <property type="project" value="TreeGrafter"/>
</dbReference>
<gene>
    <name evidence="3" type="ORF">G4V63_17430</name>
</gene>
<dbReference type="EMBL" id="JAAMRR010000887">
    <property type="protein sequence ID" value="NGX96925.1"/>
    <property type="molecule type" value="Genomic_DNA"/>
</dbReference>
<evidence type="ECO:0000313" key="4">
    <source>
        <dbReference type="Proteomes" id="UP000480266"/>
    </source>
</evidence>
<dbReference type="PANTHER" id="PTHR30273:SF2">
    <property type="entry name" value="PROTEIN FECR"/>
    <property type="match status" value="1"/>
</dbReference>
<accession>A0A7C9RGK2</accession>
<name>A0A7C9RGK2_9BRAD</name>
<evidence type="ECO:0000259" key="2">
    <source>
        <dbReference type="Pfam" id="PF16220"/>
    </source>
</evidence>
<evidence type="ECO:0000259" key="1">
    <source>
        <dbReference type="Pfam" id="PF04773"/>
    </source>
</evidence>
<comment type="caution">
    <text evidence="3">The sequence shown here is derived from an EMBL/GenBank/DDBJ whole genome shotgun (WGS) entry which is preliminary data.</text>
</comment>
<evidence type="ECO:0000313" key="3">
    <source>
        <dbReference type="EMBL" id="NGX96925.1"/>
    </source>
</evidence>
<dbReference type="PIRSF" id="PIRSF018266">
    <property type="entry name" value="FecR"/>
    <property type="match status" value="1"/>
</dbReference>
<dbReference type="InterPro" id="IPR006860">
    <property type="entry name" value="FecR"/>
</dbReference>
<keyword evidence="4" id="KW-1185">Reference proteome</keyword>
<dbReference type="InterPro" id="IPR032623">
    <property type="entry name" value="FecR_N"/>
</dbReference>
<dbReference type="AlphaFoldDB" id="A0A7C9RGK2"/>
<feature type="domain" description="FecR protein" evidence="1">
    <location>
        <begin position="126"/>
        <end position="218"/>
    </location>
</feature>
<dbReference type="PANTHER" id="PTHR30273">
    <property type="entry name" value="PERIPLASMIC SIGNAL SENSOR AND SIGMA FACTOR ACTIVATOR FECR-RELATED"/>
    <property type="match status" value="1"/>
</dbReference>
<dbReference type="Pfam" id="PF04773">
    <property type="entry name" value="FecR"/>
    <property type="match status" value="1"/>
</dbReference>
<sequence length="331" mass="36565">MSEPGEYPPDLDPLAREALGWVVRLRSGNVLKSDLEEAQRWRDRSSEHEQAFRQAIRLWRQMKETADAVTQLRAADAAEQNSWHPLHWSTTRRAVVGTGLAATAAAYMVYNPPMNAWPSFTELRADYRTGKGERREIDIADGVAVTLSTQTSIAKLSPVRDDPRIELISGEAAIVADRPTNRPLIVQALSLRVIAAKATLNARCVDGMVFATCFEGTADVEAPRHVAQLRGGQQVTFSESSGFGEPGRVDVEQAAAWQKGLLIVRDQSLTDVVQEVNRFRTGRIIIANPALGRRLVTGTFHLDRLDNFPTQVQQLFRVGIHTLPGGIVLLT</sequence>